<evidence type="ECO:0000313" key="1">
    <source>
        <dbReference type="EMBL" id="KAF7803421.1"/>
    </source>
</evidence>
<keyword evidence="2" id="KW-1185">Reference proteome</keyword>
<evidence type="ECO:0000313" key="2">
    <source>
        <dbReference type="Proteomes" id="UP000634136"/>
    </source>
</evidence>
<gene>
    <name evidence="1" type="ORF">G2W53_042532</name>
</gene>
<organism evidence="1 2">
    <name type="scientific">Senna tora</name>
    <dbReference type="NCBI Taxonomy" id="362788"/>
    <lineage>
        <taxon>Eukaryota</taxon>
        <taxon>Viridiplantae</taxon>
        <taxon>Streptophyta</taxon>
        <taxon>Embryophyta</taxon>
        <taxon>Tracheophyta</taxon>
        <taxon>Spermatophyta</taxon>
        <taxon>Magnoliopsida</taxon>
        <taxon>eudicotyledons</taxon>
        <taxon>Gunneridae</taxon>
        <taxon>Pentapetalae</taxon>
        <taxon>rosids</taxon>
        <taxon>fabids</taxon>
        <taxon>Fabales</taxon>
        <taxon>Fabaceae</taxon>
        <taxon>Caesalpinioideae</taxon>
        <taxon>Cassia clade</taxon>
        <taxon>Senna</taxon>
    </lineage>
</organism>
<accession>A0A834W2H4</accession>
<name>A0A834W2H4_9FABA</name>
<sequence>MGRVFLVDLEGRAYRCRFCDSPLALAEDVLSRGIYELAAFSCFQENGGVKFDGFEHRK</sequence>
<dbReference type="Proteomes" id="UP000634136">
    <property type="component" value="Unassembled WGS sequence"/>
</dbReference>
<reference evidence="1" key="1">
    <citation type="submission" date="2020-09" db="EMBL/GenBank/DDBJ databases">
        <title>Genome-Enabled Discovery of Anthraquinone Biosynthesis in Senna tora.</title>
        <authorList>
            <person name="Kang S.-H."/>
            <person name="Pandey R.P."/>
            <person name="Lee C.-M."/>
            <person name="Sim J.-S."/>
            <person name="Jeong J.-T."/>
            <person name="Choi B.-S."/>
            <person name="Jung M."/>
            <person name="Ginzburg D."/>
            <person name="Zhao K."/>
            <person name="Won S.Y."/>
            <person name="Oh T.-J."/>
            <person name="Yu Y."/>
            <person name="Kim N.-H."/>
            <person name="Lee O.R."/>
            <person name="Lee T.-H."/>
            <person name="Bashyal P."/>
            <person name="Kim T.-S."/>
            <person name="Lee W.-H."/>
            <person name="Kawkins C."/>
            <person name="Kim C.-K."/>
            <person name="Kim J.S."/>
            <person name="Ahn B.O."/>
            <person name="Rhee S.Y."/>
            <person name="Sohng J.K."/>
        </authorList>
    </citation>
    <scope>NUCLEOTIDE SEQUENCE</scope>
    <source>
        <tissue evidence="1">Leaf</tissue>
    </source>
</reference>
<dbReference type="OrthoDB" id="1076981at2759"/>
<comment type="caution">
    <text evidence="1">The sequence shown here is derived from an EMBL/GenBank/DDBJ whole genome shotgun (WGS) entry which is preliminary data.</text>
</comment>
<protein>
    <submittedName>
        <fullName evidence="1">Protein yippee-like</fullName>
    </submittedName>
</protein>
<proteinExistence type="predicted"/>
<dbReference type="EMBL" id="JAAIUW010000013">
    <property type="protein sequence ID" value="KAF7803421.1"/>
    <property type="molecule type" value="Genomic_DNA"/>
</dbReference>
<dbReference type="AlphaFoldDB" id="A0A834W2H4"/>